<evidence type="ECO:0000256" key="4">
    <source>
        <dbReference type="ARBA" id="ARBA00022942"/>
    </source>
</evidence>
<keyword evidence="5" id="KW-0539">Nucleus</keyword>
<dbReference type="Pfam" id="PF16550">
    <property type="entry name" value="RPN13_C"/>
    <property type="match status" value="1"/>
</dbReference>
<gene>
    <name evidence="9" type="ORF">BCR35DRAFT_275021</name>
</gene>
<evidence type="ECO:0000259" key="7">
    <source>
        <dbReference type="PROSITE" id="PS51916"/>
    </source>
</evidence>
<accession>A0A1Y2G221</accession>
<dbReference type="GO" id="GO:0008541">
    <property type="term" value="C:proteasome regulatory particle, lid subcomplex"/>
    <property type="evidence" value="ECO:0007669"/>
    <property type="project" value="TreeGrafter"/>
</dbReference>
<evidence type="ECO:0000256" key="5">
    <source>
        <dbReference type="ARBA" id="ARBA00023242"/>
    </source>
</evidence>
<dbReference type="OrthoDB" id="340431at2759"/>
<dbReference type="InterPro" id="IPR044867">
    <property type="entry name" value="DEUBAD_dom"/>
</dbReference>
<evidence type="ECO:0000256" key="3">
    <source>
        <dbReference type="ARBA" id="ARBA00022490"/>
    </source>
</evidence>
<dbReference type="Gene3D" id="1.10.2020.20">
    <property type="match status" value="1"/>
</dbReference>
<dbReference type="PANTHER" id="PTHR12225:SF0">
    <property type="entry name" value="PROTEASOMAL UBIQUITIN RECEPTOR ADRM1"/>
    <property type="match status" value="1"/>
</dbReference>
<feature type="compositionally biased region" description="Basic and acidic residues" evidence="6">
    <location>
        <begin position="284"/>
        <end position="309"/>
    </location>
</feature>
<comment type="subcellular location">
    <subcellularLocation>
        <location evidence="2">Cytoplasm</location>
    </subcellularLocation>
    <subcellularLocation>
        <location evidence="1">Nucleus</location>
    </subcellularLocation>
</comment>
<dbReference type="EMBL" id="MCGR01000003">
    <property type="protein sequence ID" value="ORY90947.1"/>
    <property type="molecule type" value="Genomic_DNA"/>
</dbReference>
<dbReference type="InterPro" id="IPR038108">
    <property type="entry name" value="RPN13_DEUBAD_sf"/>
</dbReference>
<keyword evidence="3" id="KW-0963">Cytoplasm</keyword>
<evidence type="ECO:0000256" key="1">
    <source>
        <dbReference type="ARBA" id="ARBA00004123"/>
    </source>
</evidence>
<evidence type="ECO:0000256" key="6">
    <source>
        <dbReference type="SAM" id="MobiDB-lite"/>
    </source>
</evidence>
<dbReference type="AlphaFoldDB" id="A0A1Y2G221"/>
<sequence length="309" mass="32309">MAPLIQFRAGRCFREGTTNTVTPAPGRGLVSIEEEDGLLHFKYKDLEANAVVEDLILFPGDASFVKATERVHVLKFSSSSARSFFWHQDVDASHDDERARKVNELIGGQVEEESSSGAMDVEASSAAPSASTASTSAAADAFATPAPAPRAPAAPSAPIKGLGSQAQMAQLADILANIQGGSSGVGSDVPSYLLPDVLPSSDLLSLIASTPSLLPTLLPFLPSDLEPTEESVRRAITSPEFKRATASLDRALRTGALGPLVAGLGLPETGAHGVENFLEAIEAQAKEQKEKEEAEGKKDGSGEGKMETD</sequence>
<dbReference type="Proteomes" id="UP000193467">
    <property type="component" value="Unassembled WGS sequence"/>
</dbReference>
<feature type="region of interest" description="Disordered" evidence="6">
    <location>
        <begin position="281"/>
        <end position="309"/>
    </location>
</feature>
<dbReference type="InterPro" id="IPR032368">
    <property type="entry name" value="RPN13_DEUBAD"/>
</dbReference>
<dbReference type="InParanoid" id="A0A1Y2G221"/>
<dbReference type="GO" id="GO:0005634">
    <property type="term" value="C:nucleus"/>
    <property type="evidence" value="ECO:0007669"/>
    <property type="project" value="UniProtKB-SubCell"/>
</dbReference>
<evidence type="ECO:0000313" key="10">
    <source>
        <dbReference type="Proteomes" id="UP000193467"/>
    </source>
</evidence>
<name>A0A1Y2G221_9BASI</name>
<dbReference type="InterPro" id="IPR038633">
    <property type="entry name" value="Rpn13/ADRM1_Pru_sf"/>
</dbReference>
<dbReference type="STRING" id="106004.A0A1Y2G221"/>
<organism evidence="9 10">
    <name type="scientific">Leucosporidium creatinivorum</name>
    <dbReference type="NCBI Taxonomy" id="106004"/>
    <lineage>
        <taxon>Eukaryota</taxon>
        <taxon>Fungi</taxon>
        <taxon>Dikarya</taxon>
        <taxon>Basidiomycota</taxon>
        <taxon>Pucciniomycotina</taxon>
        <taxon>Microbotryomycetes</taxon>
        <taxon>Leucosporidiales</taxon>
        <taxon>Leucosporidium</taxon>
    </lineage>
</organism>
<feature type="region of interest" description="Disordered" evidence="6">
    <location>
        <begin position="108"/>
        <end position="129"/>
    </location>
</feature>
<dbReference type="GO" id="GO:0005737">
    <property type="term" value="C:cytoplasm"/>
    <property type="evidence" value="ECO:0007669"/>
    <property type="project" value="UniProtKB-SubCell"/>
</dbReference>
<dbReference type="GO" id="GO:0061133">
    <property type="term" value="F:endopeptidase activator activity"/>
    <property type="evidence" value="ECO:0007669"/>
    <property type="project" value="TreeGrafter"/>
</dbReference>
<proteinExistence type="predicted"/>
<dbReference type="PROSITE" id="PS51916">
    <property type="entry name" value="DEUBAD"/>
    <property type="match status" value="1"/>
</dbReference>
<feature type="region of interest" description="Disordered" evidence="6">
    <location>
        <begin position="141"/>
        <end position="160"/>
    </location>
</feature>
<keyword evidence="9" id="KW-0675">Receptor</keyword>
<dbReference type="Gene3D" id="2.30.29.70">
    <property type="entry name" value="Proteasomal ubiquitin receptor Rpn13/ADRM1"/>
    <property type="match status" value="1"/>
</dbReference>
<evidence type="ECO:0000256" key="2">
    <source>
        <dbReference type="ARBA" id="ARBA00004496"/>
    </source>
</evidence>
<dbReference type="GO" id="GO:0070628">
    <property type="term" value="F:proteasome binding"/>
    <property type="evidence" value="ECO:0007669"/>
    <property type="project" value="TreeGrafter"/>
</dbReference>
<dbReference type="PANTHER" id="PTHR12225">
    <property type="entry name" value="ADHESION REGULATING MOLECULE 1 110 KDA CELL MEMBRANE GLYCOPROTEIN"/>
    <property type="match status" value="1"/>
</dbReference>
<dbReference type="PROSITE" id="PS51917">
    <property type="entry name" value="PRU"/>
    <property type="match status" value="1"/>
</dbReference>
<keyword evidence="10" id="KW-1185">Reference proteome</keyword>
<keyword evidence="4 9" id="KW-0647">Proteasome</keyword>
<dbReference type="InterPro" id="IPR006773">
    <property type="entry name" value="Rpn13/ADRM1"/>
</dbReference>
<dbReference type="InterPro" id="IPR044868">
    <property type="entry name" value="Rpn13/ADRM1_Pru"/>
</dbReference>
<feature type="domain" description="Pru" evidence="8">
    <location>
        <begin position="1"/>
        <end position="109"/>
    </location>
</feature>
<reference evidence="9 10" key="1">
    <citation type="submission" date="2016-07" db="EMBL/GenBank/DDBJ databases">
        <title>Pervasive Adenine N6-methylation of Active Genes in Fungi.</title>
        <authorList>
            <consortium name="DOE Joint Genome Institute"/>
            <person name="Mondo S.J."/>
            <person name="Dannebaum R.O."/>
            <person name="Kuo R.C."/>
            <person name="Labutti K."/>
            <person name="Haridas S."/>
            <person name="Kuo A."/>
            <person name="Salamov A."/>
            <person name="Ahrendt S.R."/>
            <person name="Lipzen A."/>
            <person name="Sullivan W."/>
            <person name="Andreopoulos W.B."/>
            <person name="Clum A."/>
            <person name="Lindquist E."/>
            <person name="Daum C."/>
            <person name="Ramamoorthy G.K."/>
            <person name="Gryganskyi A."/>
            <person name="Culley D."/>
            <person name="Magnuson J.K."/>
            <person name="James T.Y."/>
            <person name="O'Malley M.A."/>
            <person name="Stajich J.E."/>
            <person name="Spatafora J.W."/>
            <person name="Visel A."/>
            <person name="Grigoriev I.V."/>
        </authorList>
    </citation>
    <scope>NUCLEOTIDE SEQUENCE [LARGE SCALE GENOMIC DNA]</scope>
    <source>
        <strain evidence="9 10">62-1032</strain>
    </source>
</reference>
<feature type="domain" description="DEUBAD" evidence="7">
    <location>
        <begin position="185"/>
        <end position="291"/>
    </location>
</feature>
<protein>
    <submittedName>
        <fullName evidence="9">Proteasome complex subunit Rpn13 ubiquitin receptor-domain-containing protein</fullName>
    </submittedName>
</protein>
<evidence type="ECO:0000313" key="9">
    <source>
        <dbReference type="EMBL" id="ORY90947.1"/>
    </source>
</evidence>
<comment type="caution">
    <text evidence="9">The sequence shown here is derived from an EMBL/GenBank/DDBJ whole genome shotgun (WGS) entry which is preliminary data.</text>
</comment>
<dbReference type="Pfam" id="PF04683">
    <property type="entry name" value="Rpn13_ADRM1_Pru"/>
    <property type="match status" value="1"/>
</dbReference>
<evidence type="ECO:0000259" key="8">
    <source>
        <dbReference type="PROSITE" id="PS51917"/>
    </source>
</evidence>